<dbReference type="CDD" id="cd07491">
    <property type="entry name" value="Peptidases_S8_7"/>
    <property type="match status" value="1"/>
</dbReference>
<evidence type="ECO:0000256" key="3">
    <source>
        <dbReference type="ARBA" id="ARBA00022737"/>
    </source>
</evidence>
<comment type="caution">
    <text evidence="12">The sequence shown here is derived from an EMBL/GenBank/DDBJ whole genome shotgun (WGS) entry which is preliminary data.</text>
</comment>
<evidence type="ECO:0000313" key="12">
    <source>
        <dbReference type="EMBL" id="OQE04954.1"/>
    </source>
</evidence>
<dbReference type="PANTHER" id="PTHR24186:SF38">
    <property type="entry name" value="ANKYRIN REPEAT FAMILY PROTEIN"/>
    <property type="match status" value="1"/>
</dbReference>
<feature type="compositionally biased region" description="Polar residues" evidence="9">
    <location>
        <begin position="289"/>
        <end position="311"/>
    </location>
</feature>
<keyword evidence="3" id="KW-0677">Repeat</keyword>
<dbReference type="SUPFAM" id="SSF52743">
    <property type="entry name" value="Subtilisin-like"/>
    <property type="match status" value="1"/>
</dbReference>
<feature type="domain" description="Peptidase S8/S53" evidence="11">
    <location>
        <begin position="828"/>
        <end position="1055"/>
    </location>
</feature>
<protein>
    <recommendedName>
        <fullName evidence="11">Peptidase S8/S53 domain-containing protein</fullName>
    </recommendedName>
</protein>
<dbReference type="SUPFAM" id="SSF48403">
    <property type="entry name" value="Ankyrin repeat"/>
    <property type="match status" value="1"/>
</dbReference>
<dbReference type="Proteomes" id="UP000191518">
    <property type="component" value="Unassembled WGS sequence"/>
</dbReference>
<comment type="similarity">
    <text evidence="8">Belongs to the peptidase S8 family.</text>
</comment>
<feature type="compositionally biased region" description="Basic and acidic residues" evidence="9">
    <location>
        <begin position="313"/>
        <end position="344"/>
    </location>
</feature>
<keyword evidence="1 8" id="KW-0645">Protease</keyword>
<feature type="region of interest" description="Disordered" evidence="9">
    <location>
        <begin position="650"/>
        <end position="670"/>
    </location>
</feature>
<keyword evidence="10" id="KW-1133">Transmembrane helix</keyword>
<evidence type="ECO:0000256" key="6">
    <source>
        <dbReference type="ARBA" id="ARBA00023043"/>
    </source>
</evidence>
<dbReference type="Gene3D" id="3.40.50.200">
    <property type="entry name" value="Peptidase S8/S53 domain"/>
    <property type="match status" value="1"/>
</dbReference>
<evidence type="ECO:0000256" key="9">
    <source>
        <dbReference type="SAM" id="MobiDB-lite"/>
    </source>
</evidence>
<proteinExistence type="inferred from homology"/>
<dbReference type="GO" id="GO:0006508">
    <property type="term" value="P:proteolysis"/>
    <property type="evidence" value="ECO:0007669"/>
    <property type="project" value="UniProtKB-KW"/>
</dbReference>
<evidence type="ECO:0000259" key="11">
    <source>
        <dbReference type="Pfam" id="PF00082"/>
    </source>
</evidence>
<dbReference type="Gene3D" id="1.25.40.20">
    <property type="entry name" value="Ankyrin repeat-containing domain"/>
    <property type="match status" value="1"/>
</dbReference>
<dbReference type="PRINTS" id="PR00723">
    <property type="entry name" value="SUBTILISIN"/>
</dbReference>
<keyword evidence="5 8" id="KW-0720">Serine protease</keyword>
<name>A0A1V6RTY1_9EURO</name>
<evidence type="ECO:0000256" key="8">
    <source>
        <dbReference type="PROSITE-ProRule" id="PRU01240"/>
    </source>
</evidence>
<dbReference type="InterPro" id="IPR036852">
    <property type="entry name" value="Peptidase_S8/S53_dom_sf"/>
</dbReference>
<dbReference type="GO" id="GO:0004252">
    <property type="term" value="F:serine-type endopeptidase activity"/>
    <property type="evidence" value="ECO:0007669"/>
    <property type="project" value="UniProtKB-UniRule"/>
</dbReference>
<dbReference type="SMART" id="SM00248">
    <property type="entry name" value="ANK"/>
    <property type="match status" value="4"/>
</dbReference>
<keyword evidence="10" id="KW-0472">Membrane</keyword>
<dbReference type="PROSITE" id="PS51892">
    <property type="entry name" value="SUBTILASE"/>
    <property type="match status" value="1"/>
</dbReference>
<evidence type="ECO:0000256" key="4">
    <source>
        <dbReference type="ARBA" id="ARBA00022801"/>
    </source>
</evidence>
<evidence type="ECO:0000256" key="2">
    <source>
        <dbReference type="ARBA" id="ARBA00022729"/>
    </source>
</evidence>
<dbReference type="PROSITE" id="PS00136">
    <property type="entry name" value="SUBTILASE_ASP"/>
    <property type="match status" value="1"/>
</dbReference>
<dbReference type="EMBL" id="MDYP01000028">
    <property type="protein sequence ID" value="OQE04954.1"/>
    <property type="molecule type" value="Genomic_DNA"/>
</dbReference>
<dbReference type="GO" id="GO:0005886">
    <property type="term" value="C:plasma membrane"/>
    <property type="evidence" value="ECO:0007669"/>
    <property type="project" value="TreeGrafter"/>
</dbReference>
<dbReference type="InterPro" id="IPR023827">
    <property type="entry name" value="Peptidase_S8_Asp-AS"/>
</dbReference>
<evidence type="ECO:0000256" key="5">
    <source>
        <dbReference type="ARBA" id="ARBA00022825"/>
    </source>
</evidence>
<evidence type="ECO:0000313" key="13">
    <source>
        <dbReference type="Proteomes" id="UP000191518"/>
    </source>
</evidence>
<dbReference type="STRING" id="29845.A0A1V6RTY1"/>
<feature type="active site" description="Charge relay system" evidence="8">
    <location>
        <position position="835"/>
    </location>
</feature>
<keyword evidence="2" id="KW-0732">Signal</keyword>
<feature type="active site" description="Charge relay system" evidence="8">
    <location>
        <position position="1041"/>
    </location>
</feature>
<organism evidence="12 13">
    <name type="scientific">Penicillium vulpinum</name>
    <dbReference type="NCBI Taxonomy" id="29845"/>
    <lineage>
        <taxon>Eukaryota</taxon>
        <taxon>Fungi</taxon>
        <taxon>Dikarya</taxon>
        <taxon>Ascomycota</taxon>
        <taxon>Pezizomycotina</taxon>
        <taxon>Eurotiomycetes</taxon>
        <taxon>Eurotiomycetidae</taxon>
        <taxon>Eurotiales</taxon>
        <taxon>Aspergillaceae</taxon>
        <taxon>Penicillium</taxon>
    </lineage>
</organism>
<dbReference type="InterPro" id="IPR002110">
    <property type="entry name" value="Ankyrin_rpt"/>
</dbReference>
<accession>A0A1V6RTY1</accession>
<feature type="compositionally biased region" description="Low complexity" evidence="9">
    <location>
        <begin position="346"/>
        <end position="356"/>
    </location>
</feature>
<feature type="region of interest" description="Disordered" evidence="9">
    <location>
        <begin position="262"/>
        <end position="356"/>
    </location>
</feature>
<feature type="active site" description="Charge relay system" evidence="8">
    <location>
        <position position="877"/>
    </location>
</feature>
<keyword evidence="10" id="KW-0812">Transmembrane</keyword>
<gene>
    <name evidence="12" type="ORF">PENVUL_c028G07701</name>
</gene>
<reference evidence="13" key="1">
    <citation type="journal article" date="2017" name="Nat. Microbiol.">
        <title>Global analysis of biosynthetic gene clusters reveals vast potential of secondary metabolite production in Penicillium species.</title>
        <authorList>
            <person name="Nielsen J.C."/>
            <person name="Grijseels S."/>
            <person name="Prigent S."/>
            <person name="Ji B."/>
            <person name="Dainat J."/>
            <person name="Nielsen K.F."/>
            <person name="Frisvad J.C."/>
            <person name="Workman M."/>
            <person name="Nielsen J."/>
        </authorList>
    </citation>
    <scope>NUCLEOTIDE SEQUENCE [LARGE SCALE GENOMIC DNA]</scope>
    <source>
        <strain evidence="13">IBT 29486</strain>
    </source>
</reference>
<feature type="region of interest" description="Disordered" evidence="9">
    <location>
        <begin position="1"/>
        <end position="28"/>
    </location>
</feature>
<feature type="compositionally biased region" description="Polar residues" evidence="9">
    <location>
        <begin position="650"/>
        <end position="667"/>
    </location>
</feature>
<sequence>MRSHYHLKHSLEDSDSSDGDERPYASDQTLETHLADMLKLLRSKISLESIDQEKKDLVASGLNKSEKTALHLLAQKSPEDLPGSKYLRPLVRFLITHDSRPLSKPDKTGDYPLHVAIKNDNKAMVTLIDKEGGEEFESAIGLPDSSQKNCIHLAIEHDLDNLMYLVDIASAEALCAKDKEGNTPLHLAADYKRCCKESIKLIEAIIDKTCEKVKVIEDPDFNLENRSPYLHHLYTRGDGGQQFGTPARLLDGQSQMIPWIGKSPEYSKAGRGDHRGPSSVKPPKPMMNASLSRSQAPIGSNGLSVSNTSVKSTRKDEIPIQSKEKSAQMRIQRDDGVAHPHNMDPSESPSENNPISSSIDWAQKVEELLMTHYLRSRGHDAAVEILYGRQGLRNSLNKAIFLDLSSKHMSKLNDIQRTLQSLDFEDMLQSVYIPRLDRSNGVIEANTARSSIEDVHKLFNGEKLKRVRKIFKIVVDDLEKPAYSDATIENTMMGKGVEIWDWRKIDLCPALIRRVAPGVKHLSLYWSGNNVVLRGWSEQDGLVKLRELQAIVVHVQESSEPRERVQQNLEAFQLRIQSFFIPDRIKQVLEHEDFYYVKGDLERFVELEIKPWSEDRRVIQTFAGLVSDISFNVMEAQIVEAMTQLVKAASSQSTGGVRRQPPQTRNDGPNIEQESKEFARTVVASFPANIRTQLNEYAEVCEKKRQLKNSSKREEKKAILEARDAVKEKLREDLGEHVRKLDKDLSKFATFIAQSRWRHVRPPEIKFLYPGRARHLIGQGRDMTKDQKNAQKHRWVQCMDHFRSRLFEAVRNFEDFNIDDRIQAQGEPITVALIDDGVNIDKLDHHDGYGKIDGRSFHRDPQDPHFTKPYYESSHGHGTLMANQVYRICPKVQLLVLKLNHTKGGKDGKPCITPESAARAIEYAVERKVHIISMSWTILAPASTTEIEPGFQNLRTALLKAQTAKILLFCSASDQGQDKSLTYPTNSLKDCFKIGGADDDGVPHGAVGGPSNFNYTFPGETTTNGVYKEGTMEQKLFTGSSIATALAAGFAALILYCAQVRLVCANDENEKNMCAKAFALLKTHAGMSKAFDNVSNDSKTKYLPVWDTFERKIGVGDSAIEIVKAIPSSVSPALYTSRGF</sequence>
<evidence type="ECO:0000256" key="10">
    <source>
        <dbReference type="SAM" id="Phobius"/>
    </source>
</evidence>
<dbReference type="AlphaFoldDB" id="A0A1V6RTY1"/>
<dbReference type="InterPro" id="IPR015500">
    <property type="entry name" value="Peptidase_S8_subtilisin-rel"/>
</dbReference>
<evidence type="ECO:0000256" key="1">
    <source>
        <dbReference type="ARBA" id="ARBA00022670"/>
    </source>
</evidence>
<dbReference type="Pfam" id="PF00082">
    <property type="entry name" value="Peptidase_S8"/>
    <property type="match status" value="1"/>
</dbReference>
<evidence type="ECO:0000256" key="7">
    <source>
        <dbReference type="ARBA" id="ARBA00023145"/>
    </source>
</evidence>
<keyword evidence="6" id="KW-0040">ANK repeat</keyword>
<keyword evidence="7" id="KW-0865">Zymogen</keyword>
<dbReference type="PANTHER" id="PTHR24186">
    <property type="entry name" value="PROTEIN PHOSPHATASE 1 REGULATORY SUBUNIT"/>
    <property type="match status" value="1"/>
</dbReference>
<feature type="transmembrane region" description="Helical" evidence="10">
    <location>
        <begin position="1036"/>
        <end position="1058"/>
    </location>
</feature>
<dbReference type="InterPro" id="IPR000209">
    <property type="entry name" value="Peptidase_S8/S53_dom"/>
</dbReference>
<keyword evidence="4 8" id="KW-0378">Hydrolase</keyword>
<dbReference type="InterPro" id="IPR036770">
    <property type="entry name" value="Ankyrin_rpt-contain_sf"/>
</dbReference>
<keyword evidence="13" id="KW-1185">Reference proteome</keyword>